<organism evidence="1 2">
    <name type="scientific">Nesterenkonia sphaerica</name>
    <dbReference type="NCBI Taxonomy" id="1804988"/>
    <lineage>
        <taxon>Bacteria</taxon>
        <taxon>Bacillati</taxon>
        <taxon>Actinomycetota</taxon>
        <taxon>Actinomycetes</taxon>
        <taxon>Micrococcales</taxon>
        <taxon>Micrococcaceae</taxon>
        <taxon>Nesterenkonia</taxon>
    </lineage>
</organism>
<protein>
    <submittedName>
        <fullName evidence="1">Uncharacterized protein</fullName>
    </submittedName>
</protein>
<dbReference type="OrthoDB" id="4410230at2"/>
<evidence type="ECO:0000313" key="1">
    <source>
        <dbReference type="EMBL" id="TLP74230.1"/>
    </source>
</evidence>
<dbReference type="RefSeq" id="WP_138170665.1">
    <property type="nucleotide sequence ID" value="NZ_VAWA01000012.1"/>
</dbReference>
<accession>A0A5R9A6U6</accession>
<keyword evidence="2" id="KW-1185">Reference proteome</keyword>
<proteinExistence type="predicted"/>
<name>A0A5R9A6U6_9MICC</name>
<gene>
    <name evidence="1" type="ORF">FEF27_09715</name>
</gene>
<comment type="caution">
    <text evidence="1">The sequence shown here is derived from an EMBL/GenBank/DDBJ whole genome shotgun (WGS) entry which is preliminary data.</text>
</comment>
<dbReference type="Proteomes" id="UP000306544">
    <property type="component" value="Unassembled WGS sequence"/>
</dbReference>
<reference evidence="1 2" key="1">
    <citation type="submission" date="2019-05" db="EMBL/GenBank/DDBJ databases">
        <title>Nesterenkonia sp. GY239, isolated from the Southern Atlantic Ocean.</title>
        <authorList>
            <person name="Zhang G."/>
        </authorList>
    </citation>
    <scope>NUCLEOTIDE SEQUENCE [LARGE SCALE GENOMIC DNA]</scope>
    <source>
        <strain evidence="1 2">GY239</strain>
    </source>
</reference>
<dbReference type="AlphaFoldDB" id="A0A5R9A6U6"/>
<sequence>MPYTYRAKLGIEGGEVSITETGENQYSVSVPEFVFIGHNNVDFNTVIEDDGVLSWVTPRIDTATALSEILSEGEMADQLSSNRLLRHHQPPRECVKWSNGTSEGDA</sequence>
<evidence type="ECO:0000313" key="2">
    <source>
        <dbReference type="Proteomes" id="UP000306544"/>
    </source>
</evidence>
<dbReference type="EMBL" id="VAWA01000012">
    <property type="protein sequence ID" value="TLP74230.1"/>
    <property type="molecule type" value="Genomic_DNA"/>
</dbReference>